<evidence type="ECO:0000313" key="4">
    <source>
        <dbReference type="EMBL" id="KAK5944475.1"/>
    </source>
</evidence>
<dbReference type="SUPFAM" id="SSF54373">
    <property type="entry name" value="FAD-linked reductases, C-terminal domain"/>
    <property type="match status" value="1"/>
</dbReference>
<reference evidence="4 5" key="1">
    <citation type="journal article" date="2023" name="Res Sq">
        <title>Genomic and morphological characterization of Knufia obscura isolated from the Mars 2020 spacecraft assembly facility.</title>
        <authorList>
            <person name="Chander A.M."/>
            <person name="Teixeira M.M."/>
            <person name="Singh N.K."/>
            <person name="Williams M.P."/>
            <person name="Parker C.W."/>
            <person name="Leo P."/>
            <person name="Stajich J.E."/>
            <person name="Torok T."/>
            <person name="Tighe S."/>
            <person name="Mason C.E."/>
            <person name="Venkateswaran K."/>
        </authorList>
    </citation>
    <scope>NUCLEOTIDE SEQUENCE [LARGE SCALE GENOMIC DNA]</scope>
    <source>
        <strain evidence="4 5">CCFEE 5817</strain>
    </source>
</reference>
<keyword evidence="2" id="KW-0732">Signal</keyword>
<dbReference type="Gene3D" id="3.50.50.60">
    <property type="entry name" value="FAD/NAD(P)-binding domain"/>
    <property type="match status" value="1"/>
</dbReference>
<organism evidence="4 5">
    <name type="scientific">Knufia obscura</name>
    <dbReference type="NCBI Taxonomy" id="1635080"/>
    <lineage>
        <taxon>Eukaryota</taxon>
        <taxon>Fungi</taxon>
        <taxon>Dikarya</taxon>
        <taxon>Ascomycota</taxon>
        <taxon>Pezizomycotina</taxon>
        <taxon>Eurotiomycetes</taxon>
        <taxon>Chaetothyriomycetidae</taxon>
        <taxon>Chaetothyriales</taxon>
        <taxon>Trichomeriaceae</taxon>
        <taxon>Knufia</taxon>
    </lineage>
</organism>
<comment type="similarity">
    <text evidence="1">Belongs to the GMC oxidoreductase family.</text>
</comment>
<feature type="domain" description="Glucose-methanol-choline oxidoreductase C-terminal" evidence="3">
    <location>
        <begin position="160"/>
        <end position="295"/>
    </location>
</feature>
<evidence type="ECO:0000313" key="5">
    <source>
        <dbReference type="Proteomes" id="UP001334248"/>
    </source>
</evidence>
<protein>
    <recommendedName>
        <fullName evidence="3">Glucose-methanol-choline oxidoreductase C-terminal domain-containing protein</fullName>
    </recommendedName>
</protein>
<feature type="signal peptide" evidence="2">
    <location>
        <begin position="1"/>
        <end position="18"/>
    </location>
</feature>
<accession>A0ABR0RV69</accession>
<dbReference type="Proteomes" id="UP001334248">
    <property type="component" value="Unassembled WGS sequence"/>
</dbReference>
<dbReference type="RefSeq" id="XP_064732565.1">
    <property type="nucleotide sequence ID" value="XM_064872185.1"/>
</dbReference>
<evidence type="ECO:0000256" key="2">
    <source>
        <dbReference type="SAM" id="SignalP"/>
    </source>
</evidence>
<proteinExistence type="inferred from homology"/>
<comment type="caution">
    <text evidence="4">The sequence shown here is derived from an EMBL/GenBank/DDBJ whole genome shotgun (WGS) entry which is preliminary data.</text>
</comment>
<dbReference type="InterPro" id="IPR007867">
    <property type="entry name" value="GMC_OxRtase_C"/>
</dbReference>
<name>A0ABR0RV69_9EURO</name>
<keyword evidence="5" id="KW-1185">Reference proteome</keyword>
<sequence length="309" mass="34144">MHIYSSALLMTALPVVLSNHYVSFEVHDDIETNDNFRDPAYAQAAMQQYQKHHTGPLTGTSACFAYMPLLDEDKPGQATPKQLLDDYHSEPRDTTSPVQTILEAFTKKVLSHPSEASANLCVVRGQVHLEHTTTQHASTMFSLTDPGKYITIMTALAHLSRGSIHITSSSPSAEPAIDPRYYTHPLGTELMARQVKLLDRITKTPPLSDLIKPNGRRIPKWAAFDTLDDTKKLLRESCMSNYHPCGTVAMLPRDKGGVVDPRLRVYGVEGLRVCDASIMPVITRGNLMTSVYAIAEKGADMIKEDLGVL</sequence>
<dbReference type="Gene3D" id="3.30.560.10">
    <property type="entry name" value="Glucose Oxidase, domain 3"/>
    <property type="match status" value="1"/>
</dbReference>
<dbReference type="PANTHER" id="PTHR11552:SF210">
    <property type="entry name" value="GLUCOSE-METHANOL-CHOLINE OXIDOREDUCTASE N-TERMINAL DOMAIN-CONTAINING PROTEIN-RELATED"/>
    <property type="match status" value="1"/>
</dbReference>
<evidence type="ECO:0000256" key="1">
    <source>
        <dbReference type="ARBA" id="ARBA00010790"/>
    </source>
</evidence>
<dbReference type="SUPFAM" id="SSF51905">
    <property type="entry name" value="FAD/NAD(P)-binding domain"/>
    <property type="match status" value="1"/>
</dbReference>
<dbReference type="EMBL" id="JAVHJV010000003">
    <property type="protein sequence ID" value="KAK5944475.1"/>
    <property type="molecule type" value="Genomic_DNA"/>
</dbReference>
<dbReference type="GeneID" id="89997206"/>
<dbReference type="InterPro" id="IPR036188">
    <property type="entry name" value="FAD/NAD-bd_sf"/>
</dbReference>
<gene>
    <name evidence="4" type="ORF">PMZ80_003757</name>
</gene>
<evidence type="ECO:0000259" key="3">
    <source>
        <dbReference type="Pfam" id="PF05199"/>
    </source>
</evidence>
<feature type="chain" id="PRO_5046144118" description="Glucose-methanol-choline oxidoreductase C-terminal domain-containing protein" evidence="2">
    <location>
        <begin position="19"/>
        <end position="309"/>
    </location>
</feature>
<dbReference type="Pfam" id="PF05199">
    <property type="entry name" value="GMC_oxred_C"/>
    <property type="match status" value="1"/>
</dbReference>
<dbReference type="InterPro" id="IPR012132">
    <property type="entry name" value="GMC_OxRdtase"/>
</dbReference>
<dbReference type="PANTHER" id="PTHR11552">
    <property type="entry name" value="GLUCOSE-METHANOL-CHOLINE GMC OXIDOREDUCTASE"/>
    <property type="match status" value="1"/>
</dbReference>